<gene>
    <name evidence="2" type="ORF">Q757_08155</name>
</gene>
<evidence type="ECO:0000313" key="2">
    <source>
        <dbReference type="EMBL" id="KGO25921.1"/>
    </source>
</evidence>
<keyword evidence="3" id="KW-1185">Reference proteome</keyword>
<keyword evidence="1" id="KW-0812">Transmembrane</keyword>
<accession>A0ABR4XPB9</accession>
<evidence type="ECO:0000256" key="1">
    <source>
        <dbReference type="SAM" id="Phobius"/>
    </source>
</evidence>
<dbReference type="InterPro" id="IPR010026">
    <property type="entry name" value="Phage_holin_LL-H"/>
</dbReference>
<keyword evidence="1" id="KW-1133">Transmembrane helix</keyword>
<sequence>MVNQLIQLAIALISAFGVYFISLLAHKAISLVEAKIDTEKASLRNEHIKSILEFADQAVTLAENSLDGGLGKKKFATNLLNQRLEQNGLQGNVTPEQVDQFLEKAVDGLKVKGLEKHAPKVEDKKEA</sequence>
<dbReference type="Proteomes" id="UP000030023">
    <property type="component" value="Unassembled WGS sequence"/>
</dbReference>
<organism evidence="2 3">
    <name type="scientific">Oenococcus alcoholitolerans</name>
    <dbReference type="NCBI Taxonomy" id="931074"/>
    <lineage>
        <taxon>Bacteria</taxon>
        <taxon>Bacillati</taxon>
        <taxon>Bacillota</taxon>
        <taxon>Bacilli</taxon>
        <taxon>Lactobacillales</taxon>
        <taxon>Lactobacillaceae</taxon>
        <taxon>Oenococcus</taxon>
    </lineage>
</organism>
<dbReference type="Pfam" id="PF09682">
    <property type="entry name" value="Phage_holin_6_1"/>
    <property type="match status" value="1"/>
</dbReference>
<evidence type="ECO:0008006" key="4">
    <source>
        <dbReference type="Google" id="ProtNLM"/>
    </source>
</evidence>
<reference evidence="2 3" key="1">
    <citation type="journal article" date="2014" name="Antonie Van Leeuwenhoek">
        <title>Oenococcus alcoholitolerans sp. nov., a lactic acid bacteria isolated from cachaca and ethanol fermentation processes.</title>
        <authorList>
            <person name="Badotti F."/>
            <person name="Moreira A.P."/>
            <person name="Tonon L.A."/>
            <person name="de Lucena B.T."/>
            <person name="Gomes Fde C."/>
            <person name="Kruger R."/>
            <person name="Thompson C.C."/>
            <person name="de Morais M.A.Jr."/>
            <person name="Rosa C.A."/>
            <person name="Thompson F.L."/>
        </authorList>
    </citation>
    <scope>NUCLEOTIDE SEQUENCE [LARGE SCALE GENOMIC DNA]</scope>
    <source>
        <strain evidence="2 3">UFRJ-M7.2.18</strain>
    </source>
</reference>
<protein>
    <recommendedName>
        <fullName evidence="4">Phage holin</fullName>
    </recommendedName>
</protein>
<evidence type="ECO:0000313" key="3">
    <source>
        <dbReference type="Proteomes" id="UP000030023"/>
    </source>
</evidence>
<name>A0ABR4XPB9_9LACO</name>
<keyword evidence="1" id="KW-0472">Membrane</keyword>
<feature type="transmembrane region" description="Helical" evidence="1">
    <location>
        <begin position="6"/>
        <end position="25"/>
    </location>
</feature>
<proteinExistence type="predicted"/>
<dbReference type="EMBL" id="AXCV01000447">
    <property type="protein sequence ID" value="KGO25921.1"/>
    <property type="molecule type" value="Genomic_DNA"/>
</dbReference>
<comment type="caution">
    <text evidence="2">The sequence shown here is derived from an EMBL/GenBank/DDBJ whole genome shotgun (WGS) entry which is preliminary data.</text>
</comment>